<evidence type="ECO:0000256" key="1">
    <source>
        <dbReference type="SAM" id="MobiDB-lite"/>
    </source>
</evidence>
<evidence type="ECO:0000313" key="3">
    <source>
        <dbReference type="Proteomes" id="UP000481861"/>
    </source>
</evidence>
<accession>A0A7C8MCA3</accession>
<keyword evidence="3" id="KW-1185">Reference proteome</keyword>
<feature type="compositionally biased region" description="Low complexity" evidence="1">
    <location>
        <begin position="76"/>
        <end position="87"/>
    </location>
</feature>
<protein>
    <submittedName>
        <fullName evidence="2">Uncharacterized protein</fullName>
    </submittedName>
</protein>
<comment type="caution">
    <text evidence="2">The sequence shown here is derived from an EMBL/GenBank/DDBJ whole genome shotgun (WGS) entry which is preliminary data.</text>
</comment>
<reference evidence="2 3" key="1">
    <citation type="submission" date="2020-01" db="EMBL/GenBank/DDBJ databases">
        <authorList>
            <consortium name="DOE Joint Genome Institute"/>
            <person name="Haridas S."/>
            <person name="Albert R."/>
            <person name="Binder M."/>
            <person name="Bloem J."/>
            <person name="Labutti K."/>
            <person name="Salamov A."/>
            <person name="Andreopoulos B."/>
            <person name="Baker S.E."/>
            <person name="Barry K."/>
            <person name="Bills G."/>
            <person name="Bluhm B.H."/>
            <person name="Cannon C."/>
            <person name="Castanera R."/>
            <person name="Culley D.E."/>
            <person name="Daum C."/>
            <person name="Ezra D."/>
            <person name="Gonzalez J.B."/>
            <person name="Henrissat B."/>
            <person name="Kuo A."/>
            <person name="Liang C."/>
            <person name="Lipzen A."/>
            <person name="Lutzoni F."/>
            <person name="Magnuson J."/>
            <person name="Mondo S."/>
            <person name="Nolan M."/>
            <person name="Ohm R."/>
            <person name="Pangilinan J."/>
            <person name="Park H.-J.H."/>
            <person name="Ramirez L."/>
            <person name="Alfaro M."/>
            <person name="Sun H."/>
            <person name="Tritt A."/>
            <person name="Yoshinaga Y."/>
            <person name="Zwiers L.-H.L."/>
            <person name="Turgeon B.G."/>
            <person name="Goodwin S.B."/>
            <person name="Spatafora J.W."/>
            <person name="Crous P.W."/>
            <person name="Grigoriev I.V."/>
        </authorList>
    </citation>
    <scope>NUCLEOTIDE SEQUENCE [LARGE SCALE GENOMIC DNA]</scope>
    <source>
        <strain evidence="2 3">CBS 611.86</strain>
    </source>
</reference>
<proteinExistence type="predicted"/>
<name>A0A7C8MCA3_9PLEO</name>
<dbReference type="EMBL" id="JAADJZ010000007">
    <property type="protein sequence ID" value="KAF2873361.1"/>
    <property type="molecule type" value="Genomic_DNA"/>
</dbReference>
<feature type="compositionally biased region" description="Basic residues" evidence="1">
    <location>
        <begin position="32"/>
        <end position="44"/>
    </location>
</feature>
<dbReference type="AlphaFoldDB" id="A0A7C8MCA3"/>
<evidence type="ECO:0000313" key="2">
    <source>
        <dbReference type="EMBL" id="KAF2873361.1"/>
    </source>
</evidence>
<organism evidence="2 3">
    <name type="scientific">Massariosphaeria phaeospora</name>
    <dbReference type="NCBI Taxonomy" id="100035"/>
    <lineage>
        <taxon>Eukaryota</taxon>
        <taxon>Fungi</taxon>
        <taxon>Dikarya</taxon>
        <taxon>Ascomycota</taxon>
        <taxon>Pezizomycotina</taxon>
        <taxon>Dothideomycetes</taxon>
        <taxon>Pleosporomycetidae</taxon>
        <taxon>Pleosporales</taxon>
        <taxon>Pleosporales incertae sedis</taxon>
        <taxon>Massariosphaeria</taxon>
    </lineage>
</organism>
<feature type="region of interest" description="Disordered" evidence="1">
    <location>
        <begin position="30"/>
        <end position="95"/>
    </location>
</feature>
<gene>
    <name evidence="2" type="ORF">BDV95DRAFT_566816</name>
</gene>
<sequence>MLRNRYAPAVYLHRHLTSPNISLAILHNHFPSPRHHHHKLKKKNANAPKRSSAPRQAIAYGSRTTPKSARKRESATARARALGAPAPRGERNAGAVRCGAAPQRCAAADVQARLDLANAGHAGLRWAGWPQSRKGDADRGRIWEDACRSLSRGKWCSW</sequence>
<dbReference type="Proteomes" id="UP000481861">
    <property type="component" value="Unassembled WGS sequence"/>
</dbReference>